<dbReference type="AlphaFoldDB" id="W4LHJ5"/>
<dbReference type="EMBL" id="AZHX01002040">
    <property type="protein sequence ID" value="ETW97583.1"/>
    <property type="molecule type" value="Genomic_DNA"/>
</dbReference>
<evidence type="ECO:0000313" key="2">
    <source>
        <dbReference type="Proteomes" id="UP000019140"/>
    </source>
</evidence>
<evidence type="ECO:0000313" key="1">
    <source>
        <dbReference type="EMBL" id="ETW97583.1"/>
    </source>
</evidence>
<organism evidence="1 2">
    <name type="scientific">Candidatus Entotheonella gemina</name>
    <dbReference type="NCBI Taxonomy" id="1429439"/>
    <lineage>
        <taxon>Bacteria</taxon>
        <taxon>Pseudomonadati</taxon>
        <taxon>Nitrospinota/Tectimicrobiota group</taxon>
        <taxon>Candidatus Tectimicrobiota</taxon>
        <taxon>Candidatus Entotheonellia</taxon>
        <taxon>Candidatus Entotheonellales</taxon>
        <taxon>Candidatus Entotheonellaceae</taxon>
        <taxon>Candidatus Entotheonella</taxon>
    </lineage>
</organism>
<keyword evidence="2" id="KW-1185">Reference proteome</keyword>
<sequence length="75" mass="8868">MAAYGKVKAFNPKTDEWEVYEEQLRFYMVANGIDDGARKRSILLTVCGDQTFKLLRSLVPRRQARRRRRHVRLVS</sequence>
<comment type="caution">
    <text evidence="1">The sequence shown here is derived from an EMBL/GenBank/DDBJ whole genome shotgun (WGS) entry which is preliminary data.</text>
</comment>
<proteinExistence type="predicted"/>
<dbReference type="Proteomes" id="UP000019140">
    <property type="component" value="Unassembled WGS sequence"/>
</dbReference>
<gene>
    <name evidence="1" type="ORF">ETSY2_44365</name>
</gene>
<dbReference type="HOGENOM" id="CLU_2664248_0_0_7"/>
<reference evidence="1 2" key="1">
    <citation type="journal article" date="2014" name="Nature">
        <title>An environmental bacterial taxon with a large and distinct metabolic repertoire.</title>
        <authorList>
            <person name="Wilson M.C."/>
            <person name="Mori T."/>
            <person name="Ruckert C."/>
            <person name="Uria A.R."/>
            <person name="Helf M.J."/>
            <person name="Takada K."/>
            <person name="Gernert C."/>
            <person name="Steffens U.A."/>
            <person name="Heycke N."/>
            <person name="Schmitt S."/>
            <person name="Rinke C."/>
            <person name="Helfrich E.J."/>
            <person name="Brachmann A.O."/>
            <person name="Gurgui C."/>
            <person name="Wakimoto T."/>
            <person name="Kracht M."/>
            <person name="Crusemann M."/>
            <person name="Hentschel U."/>
            <person name="Abe I."/>
            <person name="Matsunaga S."/>
            <person name="Kalinowski J."/>
            <person name="Takeyama H."/>
            <person name="Piel J."/>
        </authorList>
    </citation>
    <scope>NUCLEOTIDE SEQUENCE [LARGE SCALE GENOMIC DNA]</scope>
    <source>
        <strain evidence="2">TSY2</strain>
    </source>
</reference>
<accession>W4LHJ5</accession>
<name>W4LHJ5_9BACT</name>
<protein>
    <submittedName>
        <fullName evidence="1">Uncharacterized protein</fullName>
    </submittedName>
</protein>